<name>A0A4R1J9S7_9GAMM</name>
<keyword evidence="2" id="KW-0521">NADP</keyword>
<reference evidence="5 6" key="1">
    <citation type="submission" date="2019-03" db="EMBL/GenBank/DDBJ databases">
        <title>Genomic Encyclopedia of Type Strains, Phase IV (KMG-IV): sequencing the most valuable type-strain genomes for metagenomic binning, comparative biology and taxonomic classification.</title>
        <authorList>
            <person name="Goeker M."/>
        </authorList>
    </citation>
    <scope>NUCLEOTIDE SEQUENCE [LARGE SCALE GENOMIC DNA]</scope>
    <source>
        <strain evidence="5 6">DSM 18577</strain>
    </source>
</reference>
<dbReference type="InterPro" id="IPR024072">
    <property type="entry name" value="DHFR-like_dom_sf"/>
</dbReference>
<dbReference type="Pfam" id="PF01872">
    <property type="entry name" value="RibD_C"/>
    <property type="match status" value="1"/>
</dbReference>
<comment type="pathway">
    <text evidence="1">Cofactor biosynthesis; riboflavin biosynthesis.</text>
</comment>
<evidence type="ECO:0000256" key="2">
    <source>
        <dbReference type="ARBA" id="ARBA00022857"/>
    </source>
</evidence>
<accession>A0A4R1J9S7</accession>
<protein>
    <submittedName>
        <fullName evidence="5">2,5-diamino-6-(Ribosylamino)-4(3H)-pyrimidinone 5'-phosphate reductase</fullName>
    </submittedName>
</protein>
<dbReference type="PANTHER" id="PTHR38011">
    <property type="entry name" value="DIHYDROFOLATE REDUCTASE FAMILY PROTEIN (AFU_ORTHOLOGUE AFUA_8G06820)"/>
    <property type="match status" value="1"/>
</dbReference>
<dbReference type="Gene3D" id="3.40.430.10">
    <property type="entry name" value="Dihydrofolate Reductase, subunit A"/>
    <property type="match status" value="1"/>
</dbReference>
<feature type="domain" description="Bacterial bifunctional deaminase-reductase C-terminal" evidence="4">
    <location>
        <begin position="6"/>
        <end position="207"/>
    </location>
</feature>
<dbReference type="GO" id="GO:0009231">
    <property type="term" value="P:riboflavin biosynthetic process"/>
    <property type="evidence" value="ECO:0007669"/>
    <property type="project" value="InterPro"/>
</dbReference>
<dbReference type="RefSeq" id="WP_131913643.1">
    <property type="nucleotide sequence ID" value="NZ_OU594967.1"/>
</dbReference>
<evidence type="ECO:0000256" key="3">
    <source>
        <dbReference type="ARBA" id="ARBA00023002"/>
    </source>
</evidence>
<dbReference type="InterPro" id="IPR002734">
    <property type="entry name" value="RibDG_C"/>
</dbReference>
<evidence type="ECO:0000256" key="1">
    <source>
        <dbReference type="ARBA" id="ARBA00005104"/>
    </source>
</evidence>
<dbReference type="GO" id="GO:0008703">
    <property type="term" value="F:5-amino-6-(5-phosphoribosylamino)uracil reductase activity"/>
    <property type="evidence" value="ECO:0007669"/>
    <property type="project" value="InterPro"/>
</dbReference>
<dbReference type="Proteomes" id="UP000295565">
    <property type="component" value="Unassembled WGS sequence"/>
</dbReference>
<dbReference type="SUPFAM" id="SSF53597">
    <property type="entry name" value="Dihydrofolate reductase-like"/>
    <property type="match status" value="1"/>
</dbReference>
<proteinExistence type="predicted"/>
<dbReference type="AlphaFoldDB" id="A0A4R1J9S7"/>
<evidence type="ECO:0000259" key="4">
    <source>
        <dbReference type="Pfam" id="PF01872"/>
    </source>
</evidence>
<keyword evidence="3" id="KW-0560">Oxidoreductase</keyword>
<evidence type="ECO:0000313" key="6">
    <source>
        <dbReference type="Proteomes" id="UP000295565"/>
    </source>
</evidence>
<dbReference type="EMBL" id="SMGD01000015">
    <property type="protein sequence ID" value="TCK47184.1"/>
    <property type="molecule type" value="Genomic_DNA"/>
</dbReference>
<keyword evidence="6" id="KW-1185">Reference proteome</keyword>
<gene>
    <name evidence="5" type="ORF">EV690_2885</name>
</gene>
<organism evidence="5 6">
    <name type="scientific">Celerinatantimonas diazotrophica</name>
    <dbReference type="NCBI Taxonomy" id="412034"/>
    <lineage>
        <taxon>Bacteria</taxon>
        <taxon>Pseudomonadati</taxon>
        <taxon>Pseudomonadota</taxon>
        <taxon>Gammaproteobacteria</taxon>
        <taxon>Celerinatantimonadaceae</taxon>
        <taxon>Celerinatantimonas</taxon>
    </lineage>
</organism>
<evidence type="ECO:0000313" key="5">
    <source>
        <dbReference type="EMBL" id="TCK47184.1"/>
    </source>
</evidence>
<comment type="caution">
    <text evidence="5">The sequence shown here is derived from an EMBL/GenBank/DDBJ whole genome shotgun (WGS) entry which is preliminary data.</text>
</comment>
<dbReference type="PANTHER" id="PTHR38011:SF7">
    <property type="entry name" value="2,5-DIAMINO-6-RIBOSYLAMINO-4(3H)-PYRIMIDINONE 5'-PHOSPHATE REDUCTASE"/>
    <property type="match status" value="1"/>
</dbReference>
<sequence length="235" mass="26379">MSKPMTTLFMLMSVDGKISTGSTDHRDADKDLYKIQGIKEGLPQYYDLEQKTDLHSLNSGRVMAKIGINSNNKLFNGFDAVNFIIIDNNHLESSGIKNLTNNLKKLYLVTSNKHHPAFQLTNIENLEIISYESEVDFVDLFEKLRNVYEIDNITVQSGGTLNSIFLRNKLIDKISIVVAPALIGGKDTPSLIDGKSLSVDDELKNIKALQLVDVKMLNDSYLHLKYDVINDTVLD</sequence>
<dbReference type="InterPro" id="IPR050765">
    <property type="entry name" value="Riboflavin_Biosynth_HTPR"/>
</dbReference>
<dbReference type="OrthoDB" id="9800865at2"/>